<feature type="transmembrane region" description="Helical" evidence="1">
    <location>
        <begin position="236"/>
        <end position="256"/>
    </location>
</feature>
<accession>A0A4Q1C4T1</accession>
<feature type="transmembrane region" description="Helical" evidence="1">
    <location>
        <begin position="34"/>
        <end position="51"/>
    </location>
</feature>
<feature type="transmembrane region" description="Helical" evidence="1">
    <location>
        <begin position="376"/>
        <end position="394"/>
    </location>
</feature>
<proteinExistence type="predicted"/>
<gene>
    <name evidence="2" type="ORF">ESB00_17235</name>
</gene>
<keyword evidence="1" id="KW-1133">Transmembrane helix</keyword>
<sequence length="517" mass="56090">MRASPESLIVLALLLGGGLWLGARATGRAGPERLAWVLLPLLLGGLAVAYWETTALNTRWTWSACRLAPTIGLFHGQPLYSPEHSGAINGWLYGPVAALVWTPAALAGSPLAALTIAALLNQIFLLTPLLVAAQRLAPTRVAGGVAFVFGAAALLQVYPTWYMASALNVDAIAVGLGAGSCLLLLTDQPPSRRRLGLAAALSVLAVWTKQTEAPLVLAQAGWLWLRHGQASARSYLLAYGAALLATAGVFILFFPLPDLIFNLWTVPSAHARPGGWQAAWAEVTDLGRYSVLFWLPCAAALWIRFRDRTTVGTDTNRWHPLWLPLAAATVLLPTGILAAIKIGGDRNSLHSVYYLALAAVCAVAQGWPTVAHRRALAQAVVILLLATGTALLAVRQVAGYPHLTMLPARCLSEEAWSHARTQPDRVYYPWDPLASLMAESRAYHFEYGVIDRILAGRPPNETHIRAHLPGQLDQVVYPNADHQQTMRLRYLTEYRFATATADWLIFRQNPPTRVAQP</sequence>
<dbReference type="RefSeq" id="WP_129049061.1">
    <property type="nucleotide sequence ID" value="NZ_SDHX01000002.1"/>
</dbReference>
<reference evidence="2 3" key="1">
    <citation type="submission" date="2019-01" db="EMBL/GenBank/DDBJ databases">
        <title>Lacunisphaera sp. strain TWA-58.</title>
        <authorList>
            <person name="Chen W.-M."/>
        </authorList>
    </citation>
    <scope>NUCLEOTIDE SEQUENCE [LARGE SCALE GENOMIC DNA]</scope>
    <source>
        <strain evidence="2 3">TWA-58</strain>
    </source>
</reference>
<feature type="transmembrane region" description="Helical" evidence="1">
    <location>
        <begin position="321"/>
        <end position="340"/>
    </location>
</feature>
<dbReference type="EMBL" id="SDHX01000002">
    <property type="protein sequence ID" value="RXK53438.1"/>
    <property type="molecule type" value="Genomic_DNA"/>
</dbReference>
<feature type="transmembrane region" description="Helical" evidence="1">
    <location>
        <begin position="164"/>
        <end position="185"/>
    </location>
</feature>
<feature type="transmembrane region" description="Helical" evidence="1">
    <location>
        <begin position="352"/>
        <end position="370"/>
    </location>
</feature>
<comment type="caution">
    <text evidence="2">The sequence shown here is derived from an EMBL/GenBank/DDBJ whole genome shotgun (WGS) entry which is preliminary data.</text>
</comment>
<evidence type="ECO:0000313" key="2">
    <source>
        <dbReference type="EMBL" id="RXK53438.1"/>
    </source>
</evidence>
<evidence type="ECO:0000313" key="3">
    <source>
        <dbReference type="Proteomes" id="UP000290218"/>
    </source>
</evidence>
<evidence type="ECO:0000256" key="1">
    <source>
        <dbReference type="SAM" id="Phobius"/>
    </source>
</evidence>
<feature type="transmembrane region" description="Helical" evidence="1">
    <location>
        <begin position="141"/>
        <end position="158"/>
    </location>
</feature>
<keyword evidence="3" id="KW-1185">Reference proteome</keyword>
<dbReference type="OrthoDB" id="299243at2"/>
<dbReference type="AlphaFoldDB" id="A0A4Q1C4T1"/>
<keyword evidence="1" id="KW-0812">Transmembrane</keyword>
<keyword evidence="1" id="KW-0472">Membrane</keyword>
<organism evidence="2 3">
    <name type="scientific">Oleiharenicola lentus</name>
    <dbReference type="NCBI Taxonomy" id="2508720"/>
    <lineage>
        <taxon>Bacteria</taxon>
        <taxon>Pseudomonadati</taxon>
        <taxon>Verrucomicrobiota</taxon>
        <taxon>Opitutia</taxon>
        <taxon>Opitutales</taxon>
        <taxon>Opitutaceae</taxon>
        <taxon>Oleiharenicola</taxon>
    </lineage>
</organism>
<name>A0A4Q1C4T1_9BACT</name>
<protein>
    <recommendedName>
        <fullName evidence="4">Glycosyltransferase RgtA/B/C/D-like domain-containing protein</fullName>
    </recommendedName>
</protein>
<evidence type="ECO:0008006" key="4">
    <source>
        <dbReference type="Google" id="ProtNLM"/>
    </source>
</evidence>
<dbReference type="Proteomes" id="UP000290218">
    <property type="component" value="Unassembled WGS sequence"/>
</dbReference>